<feature type="signal peptide" evidence="1">
    <location>
        <begin position="1"/>
        <end position="23"/>
    </location>
</feature>
<feature type="chain" id="PRO_5027043932" evidence="1">
    <location>
        <begin position="24"/>
        <end position="160"/>
    </location>
</feature>
<dbReference type="KEGG" id="amic:Ami3637_03875"/>
<keyword evidence="3" id="KW-1185">Reference proteome</keyword>
<evidence type="ECO:0000256" key="1">
    <source>
        <dbReference type="SAM" id="SignalP"/>
    </source>
</evidence>
<gene>
    <name evidence="2" type="ORF">Ami3637_03875</name>
</gene>
<keyword evidence="1" id="KW-0732">Signal</keyword>
<dbReference type="EMBL" id="CP047591">
    <property type="protein sequence ID" value="QHI71634.1"/>
    <property type="molecule type" value="Genomic_DNA"/>
</dbReference>
<sequence length="160" mass="17788">MKKIVYIFCICILALSVIQTAYAGANKNPDKGIKEEIVVLNDQIRQNKDEIIQLKQQVASVTASIQAKVSQLASNKTAITQSKAADLKTVLSIIKNSKKSLKGIKGDGLKQYIADSKADRENKSFEQARDKMNKVLELQETRKQTLNQILNDLNTANQLL</sequence>
<dbReference type="RefSeq" id="WP_162361408.1">
    <property type="nucleotide sequence ID" value="NZ_CP047591.1"/>
</dbReference>
<reference evidence="2 3" key="1">
    <citation type="submission" date="2020-01" db="EMBL/GenBank/DDBJ databases">
        <title>Genomic analysis of Aminipila sp. CBA3637.</title>
        <authorList>
            <person name="Kim Y.B."/>
            <person name="Roh S.W."/>
        </authorList>
    </citation>
    <scope>NUCLEOTIDE SEQUENCE [LARGE SCALE GENOMIC DNA]</scope>
    <source>
        <strain evidence="2 3">CBA3637</strain>
    </source>
</reference>
<name>A0A6P1MGC3_9FIRM</name>
<dbReference type="Proteomes" id="UP000463883">
    <property type="component" value="Chromosome"/>
</dbReference>
<accession>A0A6P1MGC3</accession>
<organism evidence="2 3">
    <name type="scientific">Aminipila terrae</name>
    <dbReference type="NCBI Taxonomy" id="2697030"/>
    <lineage>
        <taxon>Bacteria</taxon>
        <taxon>Bacillati</taxon>
        <taxon>Bacillota</taxon>
        <taxon>Clostridia</taxon>
        <taxon>Peptostreptococcales</taxon>
        <taxon>Anaerovoracaceae</taxon>
        <taxon>Aminipila</taxon>
    </lineage>
</organism>
<evidence type="ECO:0000313" key="3">
    <source>
        <dbReference type="Proteomes" id="UP000463883"/>
    </source>
</evidence>
<dbReference type="AlphaFoldDB" id="A0A6P1MGC3"/>
<evidence type="ECO:0000313" key="2">
    <source>
        <dbReference type="EMBL" id="QHI71634.1"/>
    </source>
</evidence>
<proteinExistence type="predicted"/>
<protein>
    <submittedName>
        <fullName evidence="2">Uncharacterized protein</fullName>
    </submittedName>
</protein>